<feature type="signal peptide" evidence="1">
    <location>
        <begin position="1"/>
        <end position="34"/>
    </location>
</feature>
<dbReference type="EMBL" id="MCOG01000222">
    <property type="protein sequence ID" value="ORY24405.1"/>
    <property type="molecule type" value="Genomic_DNA"/>
</dbReference>
<name>A0A1Y2AR25_9FUNG</name>
<accession>A0A1Y2AR25</accession>
<dbReference type="Proteomes" id="UP000193920">
    <property type="component" value="Unassembled WGS sequence"/>
</dbReference>
<feature type="chain" id="PRO_5010984741" evidence="1">
    <location>
        <begin position="35"/>
        <end position="1502"/>
    </location>
</feature>
<evidence type="ECO:0000256" key="1">
    <source>
        <dbReference type="SAM" id="SignalP"/>
    </source>
</evidence>
<organism evidence="2 3">
    <name type="scientific">Neocallimastix californiae</name>
    <dbReference type="NCBI Taxonomy" id="1754190"/>
    <lineage>
        <taxon>Eukaryota</taxon>
        <taxon>Fungi</taxon>
        <taxon>Fungi incertae sedis</taxon>
        <taxon>Chytridiomycota</taxon>
        <taxon>Chytridiomycota incertae sedis</taxon>
        <taxon>Neocallimastigomycetes</taxon>
        <taxon>Neocallimastigales</taxon>
        <taxon>Neocallimastigaceae</taxon>
        <taxon>Neocallimastix</taxon>
    </lineage>
</organism>
<evidence type="ECO:0000313" key="2">
    <source>
        <dbReference type="EMBL" id="ORY24405.1"/>
    </source>
</evidence>
<proteinExistence type="predicted"/>
<gene>
    <name evidence="2" type="ORF">LY90DRAFT_675183</name>
</gene>
<sequence>MNIKRRNLLNFSSRNTSIILILLLLLFKFKVVSGVLPDCSCGTTTFGTYCKDANNKLSTLSNQSYEDQEECTNASTGAFKEETSIQNINNNEYVFFDNNNKILSATSSSSTVLAGYMFLSSSFTAIDTSNISPEDYKYFVNLYNGVQIIKVTSALEYSIVTNIGSHQAFKLNDDGIVYCVNSGSCQLKATADLNKVFFINGDNPKSVIYCKDDSSCDVKIDTEIADAPYFIFKMGTNDGLIDCSKETCNMYEVVPRDTRNTSGTYADEGYYLGYDFDSSGNGITESIIRCLSDFGCGVLYNDVTKPSSTEYYINSGSNKVTNPLIKAKSDAPYEEIVASPDAYYINGDTNNNTPLIYCNSATNCTAVEANESNFYLSYNNQIFLYLDNEWKELTPSVGYFVNGGANRYDKPLIYCDSTNGCGYENGETGGYYIFQYLSSNSLIHCTTEHSCSIAYIEADEGYYINNQNDKQEKPLIECSDASCLPTELTTLGTGYFLDQSTYSNNKYYGLIYCESLNSCNTVDVIPGYYIDTGSSDNNIIECQVSCVSKSSKSCLGVTEKTIFQSGTYCYDDDDNLNFVFKSFELNDTRTQLDENEKSSYLINVSSDEYNQANYIYTQVEGDTFPGIPYSINTLFKISKSSITQVIEDGIVAVNSNTKIRISNYSENFSLSSHVALYNCVSSTAICTIINLCSNQEYIYDSKNSKGFLCNGSSLTTITSPGYYLDGSRLVNHKTVYVLDCDSTGKCQSIQPKDVYMINAGFDNGTNKLIYCDSNHCETTTSTIGYYLAYGGMGVINCNSTRCIYQSINNFRYFINAGAVKTSKIIIRCYLNSCSIITPNIGYYITHTPNVLINCISRSQCSEENVNEGYYVSGYKGTLTTKYIVHCLNFGGNINCGLEATSPGAYVTNDSNILVDCNESECNPIVATNGIYRSATTATGTKIRRRRGLQKRSTIYNLINCDSENCRELTPAELALIPICTFNNNQCYINSDYASTSTATRTLGAGGFCTSYDRSKMYFATDTIIVETYVIGGSPSTFVTTTTDSNCIEVSRAYKSNYYTVGSNIYHLDDNRITQIVKIGYYFINIIENTLVSGNKIEDYNNANVKIFKCNGSSCTIIDKLKTISYIADINKKIIKYDPEVQEYSFAYSPDITCIYANNQCTPKYDLERREFCISYLGELALTTRDIKSRESGECYKSNDIENSIYGFSNYLYRMDQFSAVMIENTAYYIVTKSSNSTAEYKDYSLKPKSIVIYGCVGKNCNNYEPRENVYYYDSVRKSMYKLEDGVWKAPEKGGFAYISVNPKETYVYKFSIKSNEVLLEKKVSIGFYYTIDKEMYECFDDDCQPITDSGYVFTNNGEIYYCEYDSEELEETICKIQSCNVGEYYYIDKYYYKCDSGNKLNKMSSKNCVYSAKYVINFPTILSNDYPSKVRYAVDKIARNNNSTATVRKGRNYLPVVPAVYTNCTYNFEDKEASFDLLCVKNYVKFNQFKEPEICSLNKLLF</sequence>
<evidence type="ECO:0000313" key="3">
    <source>
        <dbReference type="Proteomes" id="UP000193920"/>
    </source>
</evidence>
<comment type="caution">
    <text evidence="2">The sequence shown here is derived from an EMBL/GenBank/DDBJ whole genome shotgun (WGS) entry which is preliminary data.</text>
</comment>
<keyword evidence="3" id="KW-1185">Reference proteome</keyword>
<dbReference type="STRING" id="1754190.A0A1Y2AR25"/>
<reference evidence="2 3" key="1">
    <citation type="submission" date="2016-08" db="EMBL/GenBank/DDBJ databases">
        <title>A Parts List for Fungal Cellulosomes Revealed by Comparative Genomics.</title>
        <authorList>
            <consortium name="DOE Joint Genome Institute"/>
            <person name="Haitjema C.H."/>
            <person name="Gilmore S.P."/>
            <person name="Henske J.K."/>
            <person name="Solomon K.V."/>
            <person name="De Groot R."/>
            <person name="Kuo A."/>
            <person name="Mondo S.J."/>
            <person name="Salamov A.A."/>
            <person name="Labutti K."/>
            <person name="Zhao Z."/>
            <person name="Chiniquy J."/>
            <person name="Barry K."/>
            <person name="Brewer H.M."/>
            <person name="Purvine S.O."/>
            <person name="Wright A.T."/>
            <person name="Boxma B."/>
            <person name="Van Alen T."/>
            <person name="Hackstein J.H."/>
            <person name="Baker S.E."/>
            <person name="Grigoriev I.V."/>
            <person name="O'Malley M.A."/>
        </authorList>
    </citation>
    <scope>NUCLEOTIDE SEQUENCE [LARGE SCALE GENOMIC DNA]</scope>
    <source>
        <strain evidence="2 3">G1</strain>
    </source>
</reference>
<protein>
    <submittedName>
        <fullName evidence="2">Scaffoldin</fullName>
    </submittedName>
</protein>
<keyword evidence="1" id="KW-0732">Signal</keyword>
<dbReference type="OrthoDB" id="2145276at2759"/>